<dbReference type="EMBL" id="BTSX01000004">
    <property type="protein sequence ID" value="GMS93341.1"/>
    <property type="molecule type" value="Genomic_DNA"/>
</dbReference>
<evidence type="ECO:0000313" key="1">
    <source>
        <dbReference type="EMBL" id="GMS93341.1"/>
    </source>
</evidence>
<gene>
    <name evidence="1" type="ORF">PENTCL1PPCAC_15517</name>
</gene>
<reference evidence="1" key="1">
    <citation type="submission" date="2023-10" db="EMBL/GenBank/DDBJ databases">
        <title>Genome assembly of Pristionchus species.</title>
        <authorList>
            <person name="Yoshida K."/>
            <person name="Sommer R.J."/>
        </authorList>
    </citation>
    <scope>NUCLEOTIDE SEQUENCE</scope>
    <source>
        <strain evidence="1">RS0144</strain>
    </source>
</reference>
<organism evidence="1 2">
    <name type="scientific">Pristionchus entomophagus</name>
    <dbReference type="NCBI Taxonomy" id="358040"/>
    <lineage>
        <taxon>Eukaryota</taxon>
        <taxon>Metazoa</taxon>
        <taxon>Ecdysozoa</taxon>
        <taxon>Nematoda</taxon>
        <taxon>Chromadorea</taxon>
        <taxon>Rhabditida</taxon>
        <taxon>Rhabditina</taxon>
        <taxon>Diplogasteromorpha</taxon>
        <taxon>Diplogasteroidea</taxon>
        <taxon>Neodiplogasteridae</taxon>
        <taxon>Pristionchus</taxon>
    </lineage>
</organism>
<feature type="non-terminal residue" evidence="1">
    <location>
        <position position="60"/>
    </location>
</feature>
<name>A0AAV5TCP5_9BILA</name>
<evidence type="ECO:0000313" key="2">
    <source>
        <dbReference type="Proteomes" id="UP001432027"/>
    </source>
</evidence>
<sequence>MLRSPPLSQGDNLIKNTDVSREFRSEGCEEPLWSESVLYSYSVGHKITNSTFIMVCCGSS</sequence>
<proteinExistence type="predicted"/>
<keyword evidence="2" id="KW-1185">Reference proteome</keyword>
<accession>A0AAV5TCP5</accession>
<dbReference type="Proteomes" id="UP001432027">
    <property type="component" value="Unassembled WGS sequence"/>
</dbReference>
<dbReference type="AlphaFoldDB" id="A0AAV5TCP5"/>
<protein>
    <submittedName>
        <fullName evidence="1">Uncharacterized protein</fullName>
    </submittedName>
</protein>
<comment type="caution">
    <text evidence="1">The sequence shown here is derived from an EMBL/GenBank/DDBJ whole genome shotgun (WGS) entry which is preliminary data.</text>
</comment>